<dbReference type="STRING" id="348802.A0A0D2EQ23"/>
<dbReference type="Proteomes" id="UP000054342">
    <property type="component" value="Unassembled WGS sequence"/>
</dbReference>
<evidence type="ECO:0000313" key="3">
    <source>
        <dbReference type="Proteomes" id="UP000054342"/>
    </source>
</evidence>
<evidence type="ECO:0000256" key="1">
    <source>
        <dbReference type="SAM" id="MobiDB-lite"/>
    </source>
</evidence>
<feature type="region of interest" description="Disordered" evidence="1">
    <location>
        <begin position="189"/>
        <end position="273"/>
    </location>
</feature>
<dbReference type="RefSeq" id="XP_013310473.1">
    <property type="nucleotide sequence ID" value="XM_013455019.1"/>
</dbReference>
<dbReference type="HOGENOM" id="CLU_068278_0_0_1"/>
<reference evidence="2 3" key="1">
    <citation type="submission" date="2015-01" db="EMBL/GenBank/DDBJ databases">
        <title>The Genome Sequence of Exophiala xenobiotica CBS118157.</title>
        <authorList>
            <consortium name="The Broad Institute Genomics Platform"/>
            <person name="Cuomo C."/>
            <person name="de Hoog S."/>
            <person name="Gorbushina A."/>
            <person name="Stielow B."/>
            <person name="Teixiera M."/>
            <person name="Abouelleil A."/>
            <person name="Chapman S.B."/>
            <person name="Priest M."/>
            <person name="Young S.K."/>
            <person name="Wortman J."/>
            <person name="Nusbaum C."/>
            <person name="Birren B."/>
        </authorList>
    </citation>
    <scope>NUCLEOTIDE SEQUENCE [LARGE SCALE GENOMIC DNA]</scope>
    <source>
        <strain evidence="2 3">CBS 118157</strain>
    </source>
</reference>
<proteinExistence type="predicted"/>
<protein>
    <submittedName>
        <fullName evidence="2">Uncharacterized protein</fullName>
    </submittedName>
</protein>
<gene>
    <name evidence="2" type="ORF">PV05_11527</name>
</gene>
<feature type="compositionally biased region" description="Polar residues" evidence="1">
    <location>
        <begin position="39"/>
        <end position="48"/>
    </location>
</feature>
<accession>A0A0D2EQ23</accession>
<name>A0A0D2EQ23_9EURO</name>
<dbReference type="OrthoDB" id="5206740at2759"/>
<evidence type="ECO:0000313" key="2">
    <source>
        <dbReference type="EMBL" id="KIW49889.1"/>
    </source>
</evidence>
<sequence>MLTISMPATISHLLSHVNSAPPSVFCPENAPASGPMSPGKQQQKPKLSLQTSNLTPTFHGFSGGQVTTNLNTATPTTLNTFNNAFDLTFRPSPVVSAPSPTRRSQTKAPGRSRSPTNRSPEMPYALCLPFGVHSILKNSPLLQYGRRRSVCSSSASPDIPGRRVFFPASKKVTFRAVLEEEITTHKYSIRHSDINSSSDETNSSEAEESSSGSTDEGEEDKVDMTIHVDEVATRGRRKRKTLSVSDSTSDGLDRGRNKGSRSTSARRSKRKRRRWENGCWGLQRL</sequence>
<feature type="region of interest" description="Disordered" evidence="1">
    <location>
        <begin position="92"/>
        <end position="120"/>
    </location>
</feature>
<feature type="region of interest" description="Disordered" evidence="1">
    <location>
        <begin position="25"/>
        <end position="48"/>
    </location>
</feature>
<feature type="compositionally biased region" description="Basic and acidic residues" evidence="1">
    <location>
        <begin position="222"/>
        <end position="233"/>
    </location>
</feature>
<dbReference type="EMBL" id="KN847323">
    <property type="protein sequence ID" value="KIW49889.1"/>
    <property type="molecule type" value="Genomic_DNA"/>
</dbReference>
<dbReference type="AlphaFoldDB" id="A0A0D2EQ23"/>
<feature type="compositionally biased region" description="Polar residues" evidence="1">
    <location>
        <begin position="98"/>
        <end position="119"/>
    </location>
</feature>
<dbReference type="GeneID" id="25333435"/>
<organism evidence="2 3">
    <name type="scientific">Exophiala xenobiotica</name>
    <dbReference type="NCBI Taxonomy" id="348802"/>
    <lineage>
        <taxon>Eukaryota</taxon>
        <taxon>Fungi</taxon>
        <taxon>Dikarya</taxon>
        <taxon>Ascomycota</taxon>
        <taxon>Pezizomycotina</taxon>
        <taxon>Eurotiomycetes</taxon>
        <taxon>Chaetothyriomycetidae</taxon>
        <taxon>Chaetothyriales</taxon>
        <taxon>Herpotrichiellaceae</taxon>
        <taxon>Exophiala</taxon>
    </lineage>
</organism>
<feature type="compositionally biased region" description="Low complexity" evidence="1">
    <location>
        <begin position="194"/>
        <end position="214"/>
    </location>
</feature>
<keyword evidence="3" id="KW-1185">Reference proteome</keyword>
<feature type="compositionally biased region" description="Basic residues" evidence="1">
    <location>
        <begin position="264"/>
        <end position="273"/>
    </location>
</feature>